<name>A0A3B0MA13_9GAMM</name>
<proteinExistence type="predicted"/>
<accession>A0A3B0MA13</accession>
<evidence type="ECO:0000313" key="1">
    <source>
        <dbReference type="EMBL" id="SSW94577.1"/>
    </source>
</evidence>
<sequence>MPDGAFEQSYDPQQLLLRISENQIRYHNFKTPEHWRLNIADIQRTDMITLPASDVPAEGFSLESLLNPDGILSENTPREYAGQSKIYYLEGGDNKLVDIPTIQALVAFTEQAELDEQSLLAFEPVLSTSQIEAYLTNAGYIKTKYLFPRPGEETADIWVARLNYSEYYDEKAFYYPYRQRHSLLTGATNYQWDKYYCVVISTTDATGFYTQADYDYRFLMPYRIKDINDNISYVDLNAFGRISSSRIWGTEEGQPAGFPPPDEIPFMPPDTIDAALSMPTPQTVAQFYFYAPAAWMKPATKDFVSAITNSQHQYNQVINEQGYVNVIGYQRWLRNSNTPVDKVQLVDGAERQPPYILNVTTDRYYPDEQQQQRQQINFIDGAGRSLQTALRVPAGDAYIVTKDGRLAKNKLGKAKQALTSSRWAVTGRVEYDNKGLVVRQYQPFFSNSWHYILDDSGRDRLLCRHPLL</sequence>
<reference evidence="1" key="1">
    <citation type="submission" date="2018-04" db="EMBL/GenBank/DDBJ databases">
        <authorList>
            <person name="Go L.Y."/>
            <person name="Mitchell J.A."/>
        </authorList>
    </citation>
    <scope>NUCLEOTIDE SEQUENCE</scope>
    <source>
        <strain evidence="1">ARTV</strain>
    </source>
</reference>
<organism evidence="1">
    <name type="scientific">Arsenophonus endosymbiont of Trialeurodes vaporariorum</name>
    <dbReference type="NCBI Taxonomy" id="235567"/>
    <lineage>
        <taxon>Bacteria</taxon>
        <taxon>Pseudomonadati</taxon>
        <taxon>Pseudomonadota</taxon>
        <taxon>Gammaproteobacteria</taxon>
        <taxon>Enterobacterales</taxon>
        <taxon>Morganellaceae</taxon>
        <taxon>Arsenophonus</taxon>
    </lineage>
</organism>
<dbReference type="AlphaFoldDB" id="A0A3B0MA13"/>
<gene>
    <name evidence="1" type="ORF">ARTV_0096</name>
</gene>
<protein>
    <submittedName>
        <fullName evidence="1">Uncharacterized protein</fullName>
    </submittedName>
</protein>
<dbReference type="EMBL" id="UFQR01000001">
    <property type="protein sequence ID" value="SSW94577.1"/>
    <property type="molecule type" value="Genomic_DNA"/>
</dbReference>